<feature type="domain" description="Glycosyl transferase family 1" evidence="1">
    <location>
        <begin position="147"/>
        <end position="267"/>
    </location>
</feature>
<gene>
    <name evidence="2" type="ORF">EZS27_016397</name>
</gene>
<name>A0A5J4RNX7_9ZZZZ</name>
<dbReference type="EMBL" id="SNRY01000901">
    <property type="protein sequence ID" value="KAA6335359.1"/>
    <property type="molecule type" value="Genomic_DNA"/>
</dbReference>
<dbReference type="GO" id="GO:0016757">
    <property type="term" value="F:glycosyltransferase activity"/>
    <property type="evidence" value="ECO:0007669"/>
    <property type="project" value="InterPro"/>
</dbReference>
<evidence type="ECO:0000259" key="1">
    <source>
        <dbReference type="Pfam" id="PF00534"/>
    </source>
</evidence>
<dbReference type="Pfam" id="PF00534">
    <property type="entry name" value="Glycos_transf_1"/>
    <property type="match status" value="1"/>
</dbReference>
<dbReference type="PANTHER" id="PTHR12526">
    <property type="entry name" value="GLYCOSYLTRANSFERASE"/>
    <property type="match status" value="1"/>
</dbReference>
<dbReference type="AlphaFoldDB" id="A0A5J4RNX7"/>
<reference evidence="2" key="1">
    <citation type="submission" date="2019-03" db="EMBL/GenBank/DDBJ databases">
        <title>Single cell metagenomics reveals metabolic interactions within the superorganism composed of flagellate Streblomastix strix and complex community of Bacteroidetes bacteria on its surface.</title>
        <authorList>
            <person name="Treitli S.C."/>
            <person name="Kolisko M."/>
            <person name="Husnik F."/>
            <person name="Keeling P."/>
            <person name="Hampl V."/>
        </authorList>
    </citation>
    <scope>NUCLEOTIDE SEQUENCE</scope>
    <source>
        <strain evidence="2">STM</strain>
    </source>
</reference>
<proteinExistence type="predicted"/>
<organism evidence="2">
    <name type="scientific">termite gut metagenome</name>
    <dbReference type="NCBI Taxonomy" id="433724"/>
    <lineage>
        <taxon>unclassified sequences</taxon>
        <taxon>metagenomes</taxon>
        <taxon>organismal metagenomes</taxon>
    </lineage>
</organism>
<accession>A0A5J4RNX7</accession>
<dbReference type="Gene3D" id="3.40.50.2000">
    <property type="entry name" value="Glycogen Phosphorylase B"/>
    <property type="match status" value="2"/>
</dbReference>
<protein>
    <recommendedName>
        <fullName evidence="1">Glycosyl transferase family 1 domain-containing protein</fullName>
    </recommendedName>
</protein>
<dbReference type="InterPro" id="IPR001296">
    <property type="entry name" value="Glyco_trans_1"/>
</dbReference>
<comment type="caution">
    <text evidence="2">The sequence shown here is derived from an EMBL/GenBank/DDBJ whole genome shotgun (WGS) entry which is preliminary data.</text>
</comment>
<dbReference type="PANTHER" id="PTHR12526:SF595">
    <property type="entry name" value="BLL5217 PROTEIN"/>
    <property type="match status" value="1"/>
</dbReference>
<evidence type="ECO:0000313" key="2">
    <source>
        <dbReference type="EMBL" id="KAA6335359.1"/>
    </source>
</evidence>
<dbReference type="SUPFAM" id="SSF53756">
    <property type="entry name" value="UDP-Glycosyltransferase/glycogen phosphorylase"/>
    <property type="match status" value="1"/>
</dbReference>
<sequence>MKIAIVSQNVIPALMYGGTERVIWYLGKELSKMGHKVYFLVKKGSYCDFAQVIVINPEKPIWKQIPEDTDIVHFNSNMPEEEEYNTKPYILTIHGNTKIGETTSINTVFVSANHAKRFGSNSFVYNGIDWDNYGMVNLKRSRTFYHFLGKAAWKVKNVKGAISIAKALPEKQLMVLGGYRFNFKMGIRFTFSPQIHFKGIVDDIKKKKILECSKGLLFPVIWHEPFGLAIIESLYFGTPVFGTPYGSLPEIVSKEVGFLSNNKSEIVNHIMEEGEKYSPLICHEYACDKFNSKVMAEAYLKKYEIVMNNQTLNSFLSKALKSYRNLSWIE</sequence>